<proteinExistence type="predicted"/>
<name>A0AAP0RLP3_LIQFO</name>
<protein>
    <submittedName>
        <fullName evidence="1">Uncharacterized protein</fullName>
    </submittedName>
</protein>
<dbReference type="Proteomes" id="UP001415857">
    <property type="component" value="Unassembled WGS sequence"/>
</dbReference>
<comment type="caution">
    <text evidence="1">The sequence shown here is derived from an EMBL/GenBank/DDBJ whole genome shotgun (WGS) entry which is preliminary data.</text>
</comment>
<dbReference type="AlphaFoldDB" id="A0AAP0RLP3"/>
<organism evidence="1 2">
    <name type="scientific">Liquidambar formosana</name>
    <name type="common">Formosan gum</name>
    <dbReference type="NCBI Taxonomy" id="63359"/>
    <lineage>
        <taxon>Eukaryota</taxon>
        <taxon>Viridiplantae</taxon>
        <taxon>Streptophyta</taxon>
        <taxon>Embryophyta</taxon>
        <taxon>Tracheophyta</taxon>
        <taxon>Spermatophyta</taxon>
        <taxon>Magnoliopsida</taxon>
        <taxon>eudicotyledons</taxon>
        <taxon>Gunneridae</taxon>
        <taxon>Pentapetalae</taxon>
        <taxon>Saxifragales</taxon>
        <taxon>Altingiaceae</taxon>
        <taxon>Liquidambar</taxon>
    </lineage>
</organism>
<dbReference type="PANTHER" id="PTHR33018:SF34">
    <property type="entry name" value="OS02G0472350 PROTEIN"/>
    <property type="match status" value="1"/>
</dbReference>
<dbReference type="PANTHER" id="PTHR33018">
    <property type="entry name" value="OS10G0338966 PROTEIN-RELATED"/>
    <property type="match status" value="1"/>
</dbReference>
<keyword evidence="2" id="KW-1185">Reference proteome</keyword>
<sequence length="215" mass="24479">MGPNKIRQDDRGKAIEVDFNERDQPISKESVKLATYLGALVRENVPVSLERWSKLPNFVEETLWAYVRQKFKPAKSQKKMIVQKMGKHLRDYKSLLTKLIRDLAQGDDATTELALAKPRNLTSNEWATFIKERLSSEFNMIDVGQIGENFNGGKSVGFVDGLGCDLGEVCRLYIARNHVKKLLGILDSSDFMGLWLLFEGPKHSPYVAQTNYERL</sequence>
<accession>A0AAP0RLP3</accession>
<evidence type="ECO:0000313" key="2">
    <source>
        <dbReference type="Proteomes" id="UP001415857"/>
    </source>
</evidence>
<dbReference type="EMBL" id="JBBPBK010000008">
    <property type="protein sequence ID" value="KAK9279050.1"/>
    <property type="molecule type" value="Genomic_DNA"/>
</dbReference>
<reference evidence="1 2" key="1">
    <citation type="journal article" date="2024" name="Plant J.">
        <title>Genome sequences and population genomics reveal climatic adaptation and genomic divergence between two closely related sweetgum species.</title>
        <authorList>
            <person name="Xu W.Q."/>
            <person name="Ren C.Q."/>
            <person name="Zhang X.Y."/>
            <person name="Comes H.P."/>
            <person name="Liu X.H."/>
            <person name="Li Y.G."/>
            <person name="Kettle C.J."/>
            <person name="Jalonen R."/>
            <person name="Gaisberger H."/>
            <person name="Ma Y.Z."/>
            <person name="Qiu Y.X."/>
        </authorList>
    </citation>
    <scope>NUCLEOTIDE SEQUENCE [LARGE SCALE GENOMIC DNA]</scope>
    <source>
        <strain evidence="1">Hangzhou</strain>
    </source>
</reference>
<evidence type="ECO:0000313" key="1">
    <source>
        <dbReference type="EMBL" id="KAK9279050.1"/>
    </source>
</evidence>
<gene>
    <name evidence="1" type="ORF">L1049_012725</name>
</gene>